<dbReference type="EMBL" id="CACRTR010000016">
    <property type="protein sequence ID" value="VYU61027.1"/>
    <property type="molecule type" value="Genomic_DNA"/>
</dbReference>
<accession>A0A6N3G8M0</accession>
<evidence type="ECO:0000313" key="1">
    <source>
        <dbReference type="EMBL" id="VYU61027.1"/>
    </source>
</evidence>
<name>A0A6N3G8M0_EUBLI</name>
<gene>
    <name evidence="1" type="ORF">ELLFYP34_03787</name>
</gene>
<dbReference type="AlphaFoldDB" id="A0A6N3G8M0"/>
<protein>
    <submittedName>
        <fullName evidence="1">Uncharacterized protein</fullName>
    </submittedName>
</protein>
<reference evidence="1" key="1">
    <citation type="submission" date="2019-11" db="EMBL/GenBank/DDBJ databases">
        <authorList>
            <person name="Feng L."/>
        </authorList>
    </citation>
    <scope>NUCLEOTIDE SEQUENCE</scope>
    <source>
        <strain evidence="1">ElimosumLFYP34</strain>
    </source>
</reference>
<sequence length="69" mass="7889">MNIYAFKSDNGYLKIAPDGAYILVGIHKASVYDDSRLDSLKEQLAALKPELENLRIVKLVLEEEDYFLQ</sequence>
<proteinExistence type="predicted"/>
<organism evidence="1">
    <name type="scientific">Eubacterium limosum</name>
    <dbReference type="NCBI Taxonomy" id="1736"/>
    <lineage>
        <taxon>Bacteria</taxon>
        <taxon>Bacillati</taxon>
        <taxon>Bacillota</taxon>
        <taxon>Clostridia</taxon>
        <taxon>Eubacteriales</taxon>
        <taxon>Eubacteriaceae</taxon>
        <taxon>Eubacterium</taxon>
    </lineage>
</organism>